<dbReference type="RefSeq" id="WP_209764917.1">
    <property type="nucleotide sequence ID" value="NZ_JAGINP010000003.1"/>
</dbReference>
<dbReference type="Gene3D" id="3.40.50.2300">
    <property type="match status" value="1"/>
</dbReference>
<proteinExistence type="predicted"/>
<accession>A0ABS4SFV5</accession>
<evidence type="ECO:0000256" key="1">
    <source>
        <dbReference type="SAM" id="MobiDB-lite"/>
    </source>
</evidence>
<dbReference type="SUPFAM" id="SSF52172">
    <property type="entry name" value="CheY-like"/>
    <property type="match status" value="1"/>
</dbReference>
<keyword evidence="3" id="KW-1185">Reference proteome</keyword>
<dbReference type="EMBL" id="JAGINP010000003">
    <property type="protein sequence ID" value="MBP2291449.1"/>
    <property type="molecule type" value="Genomic_DNA"/>
</dbReference>
<dbReference type="Proteomes" id="UP000781958">
    <property type="component" value="Unassembled WGS sequence"/>
</dbReference>
<reference evidence="2 3" key="1">
    <citation type="submission" date="2021-03" db="EMBL/GenBank/DDBJ databases">
        <title>Genomic Encyclopedia of Type Strains, Phase III (KMG-III): the genomes of soil and plant-associated and newly described type strains.</title>
        <authorList>
            <person name="Whitman W."/>
        </authorList>
    </citation>
    <scope>NUCLEOTIDE SEQUENCE [LARGE SCALE GENOMIC DNA]</scope>
    <source>
        <strain evidence="2 3">IMMIB AFH-6</strain>
    </source>
</reference>
<gene>
    <name evidence="2" type="ORF">J2851_001198</name>
</gene>
<evidence type="ECO:0000313" key="2">
    <source>
        <dbReference type="EMBL" id="MBP2291449.1"/>
    </source>
</evidence>
<evidence type="ECO:0000313" key="3">
    <source>
        <dbReference type="Proteomes" id="UP000781958"/>
    </source>
</evidence>
<name>A0ABS4SFV5_9PROT</name>
<feature type="region of interest" description="Disordered" evidence="1">
    <location>
        <begin position="1"/>
        <end position="25"/>
    </location>
</feature>
<dbReference type="InterPro" id="IPR011006">
    <property type="entry name" value="CheY-like_superfamily"/>
</dbReference>
<comment type="caution">
    <text evidence="2">The sequence shown here is derived from an EMBL/GenBank/DDBJ whole genome shotgun (WGS) entry which is preliminary data.</text>
</comment>
<sequence>MIGSGPPAGTHCRTASYAPERGGSERGGRAAIAVAVVDDRALFGESLATAVNAQAGDVVMSHWRYAQALGDLQTILRDADVVLVCIGRANLTKGSINQLLRALLREDAHPPVAVLADTVSPSMVRSGMSMGLGGMIASTAPLKSVISALRQIHSGATVLPNMN</sequence>
<dbReference type="GO" id="GO:0003677">
    <property type="term" value="F:DNA binding"/>
    <property type="evidence" value="ECO:0007669"/>
    <property type="project" value="UniProtKB-KW"/>
</dbReference>
<organism evidence="2 3">
    <name type="scientific">Azospirillum rugosum</name>
    <dbReference type="NCBI Taxonomy" id="416170"/>
    <lineage>
        <taxon>Bacteria</taxon>
        <taxon>Pseudomonadati</taxon>
        <taxon>Pseudomonadota</taxon>
        <taxon>Alphaproteobacteria</taxon>
        <taxon>Rhodospirillales</taxon>
        <taxon>Azospirillaceae</taxon>
        <taxon>Azospirillum</taxon>
    </lineage>
</organism>
<protein>
    <submittedName>
        <fullName evidence="2">DNA-binding NarL/FixJ family response regulator</fullName>
    </submittedName>
</protein>
<keyword evidence="2" id="KW-0238">DNA-binding</keyword>